<evidence type="ECO:0000313" key="1">
    <source>
        <dbReference type="EMBL" id="UWX06416.1"/>
    </source>
</evidence>
<dbReference type="EMBL" id="CP065938">
    <property type="protein sequence ID" value="UWX06416.1"/>
    <property type="molecule type" value="Genomic_DNA"/>
</dbReference>
<evidence type="ECO:0000313" key="2">
    <source>
        <dbReference type="Proteomes" id="UP001058120"/>
    </source>
</evidence>
<protein>
    <submittedName>
        <fullName evidence="1">Major capsid protein</fullName>
    </submittedName>
</protein>
<dbReference type="InterPro" id="IPR005564">
    <property type="entry name" value="Major_capsid_GpE"/>
</dbReference>
<dbReference type="Proteomes" id="UP001058120">
    <property type="component" value="Chromosome"/>
</dbReference>
<proteinExistence type="predicted"/>
<dbReference type="RefSeq" id="WP_334316022.1">
    <property type="nucleotide sequence ID" value="NZ_CP065938.1"/>
</dbReference>
<dbReference type="Gene3D" id="3.15.30.10">
    <property type="entry name" value="putative capsid protein of prophage domain like"/>
    <property type="match status" value="1"/>
</dbReference>
<keyword evidence="2" id="KW-1185">Reference proteome</keyword>
<name>A0ABY5Y2X6_9BACT</name>
<dbReference type="Pfam" id="PF03864">
    <property type="entry name" value="Phage_cap_E"/>
    <property type="match status" value="1"/>
</dbReference>
<gene>
    <name evidence="1" type="ORF">JBF11_03635</name>
</gene>
<reference evidence="1" key="1">
    <citation type="submission" date="2020-12" db="EMBL/GenBank/DDBJ databases">
        <title>Taurinivorans muris gen. nov., sp. nov., fundamental and realized metabolic niche of a ubiquitous sulfidogenic bacterium in the murine intestine.</title>
        <authorList>
            <person name="Ye H."/>
            <person name="Hanson B.T."/>
            <person name="Loy A."/>
        </authorList>
    </citation>
    <scope>NUCLEOTIDE SEQUENCE</scope>
    <source>
        <strain evidence="1">LT0009</strain>
    </source>
</reference>
<organism evidence="1 2">
    <name type="scientific">Taurinivorans muris</name>
    <dbReference type="NCBI Taxonomy" id="2787751"/>
    <lineage>
        <taxon>Bacteria</taxon>
        <taxon>Pseudomonadati</taxon>
        <taxon>Thermodesulfobacteriota</taxon>
        <taxon>Desulfovibrionia</taxon>
        <taxon>Desulfovibrionales</taxon>
        <taxon>Desulfovibrionaceae</taxon>
        <taxon>Taurinivorans</taxon>
    </lineage>
</organism>
<accession>A0ABY5Y2X6</accession>
<dbReference type="Gene3D" id="3.30.1930.10">
    <property type="entry name" value="capsid protein of prophage domain"/>
    <property type="match status" value="1"/>
</dbReference>
<sequence length="338" mass="37493">MPLSQFTPRVLTGVINIRPVNRRLFTSFFQDNAPSETDVFELETSYQGRKMLPALSYNNAGTMRDGEVRTLSAVKAPIFKPKRTFTAADKFVRSKGMTPYDHQDPLERAIAEDMDAHISDIEYMKEIMCANALVNGKIPLWNSVNGKVGQIGEIDYNRPASHTVTLSGTAVWSDPSSELREQAEQYSAMIMEATGGFGATDVIMGTKAFSLFLKHADVRDLLDMRNIHIGELNLHTNSLYRGNWNGLNIWTINAGYVDLAGKQQMFIPADVALFVARDAKLEIDYGLPSDLDCTGPTKIFAKQYKENDPSAYFTLAESRPLPQVKHAGATVSVKVTEG</sequence>